<proteinExistence type="predicted"/>
<protein>
    <recommendedName>
        <fullName evidence="3">STAS/SEC14 domain-containing protein</fullName>
    </recommendedName>
</protein>
<dbReference type="Proteomes" id="UP000003844">
    <property type="component" value="Unassembled WGS sequence"/>
</dbReference>
<reference evidence="2" key="1">
    <citation type="journal article" date="2012" name="Stand. Genomic Sci.">
        <title>Genome sequence of the Antarctic rhodopsins-containing flavobacterium Gillisia limnaea type strain (R-8282(T)).</title>
        <authorList>
            <person name="Riedel T."/>
            <person name="Held B."/>
            <person name="Nolan M."/>
            <person name="Lucas S."/>
            <person name="Lapidus A."/>
            <person name="Tice H."/>
            <person name="Del Rio T.G."/>
            <person name="Cheng J.F."/>
            <person name="Han C."/>
            <person name="Tapia R."/>
            <person name="Goodwin L.A."/>
            <person name="Pitluck S."/>
            <person name="Liolios K."/>
            <person name="Mavromatis K."/>
            <person name="Pagani I."/>
            <person name="Ivanova N."/>
            <person name="Mikhailova N."/>
            <person name="Pati A."/>
            <person name="Chen A."/>
            <person name="Palaniappan K."/>
            <person name="Land M."/>
            <person name="Rohde M."/>
            <person name="Tindall B.J."/>
            <person name="Detter J.C."/>
            <person name="Goker M."/>
            <person name="Bristow J."/>
            <person name="Eisen J.A."/>
            <person name="Markowitz V."/>
            <person name="Hugenholtz P."/>
            <person name="Kyrpides N.C."/>
            <person name="Klenk H.P."/>
            <person name="Woyke T."/>
        </authorList>
    </citation>
    <scope>NUCLEOTIDE SEQUENCE [LARGE SCALE GENOMIC DNA]</scope>
    <source>
        <strain evidence="2">DSM 15749 / LMG 21470 / R-8282</strain>
    </source>
</reference>
<evidence type="ECO:0008006" key="3">
    <source>
        <dbReference type="Google" id="ProtNLM"/>
    </source>
</evidence>
<evidence type="ECO:0000313" key="1">
    <source>
        <dbReference type="EMBL" id="EHQ01125.1"/>
    </source>
</evidence>
<gene>
    <name evidence="1" type="ORF">Gilli_0411</name>
</gene>
<dbReference type="OrthoDB" id="1144359at2"/>
<dbReference type="EMBL" id="JH594606">
    <property type="protein sequence ID" value="EHQ01125.1"/>
    <property type="molecule type" value="Genomic_DNA"/>
</dbReference>
<dbReference type="HOGENOM" id="CLU_149784_1_0_10"/>
<dbReference type="eggNOG" id="ENOG5032YHX">
    <property type="taxonomic scope" value="Bacteria"/>
</dbReference>
<organism evidence="1 2">
    <name type="scientific">Gillisia limnaea (strain DSM 15749 / LMG 21470 / R-8282)</name>
    <dbReference type="NCBI Taxonomy" id="865937"/>
    <lineage>
        <taxon>Bacteria</taxon>
        <taxon>Pseudomonadati</taxon>
        <taxon>Bacteroidota</taxon>
        <taxon>Flavobacteriia</taxon>
        <taxon>Flavobacteriales</taxon>
        <taxon>Flavobacteriaceae</taxon>
        <taxon>Gillisia</taxon>
    </lineage>
</organism>
<name>H2BYK4_GILLR</name>
<dbReference type="AlphaFoldDB" id="H2BYK4"/>
<evidence type="ECO:0000313" key="2">
    <source>
        <dbReference type="Proteomes" id="UP000003844"/>
    </source>
</evidence>
<sequence length="123" mass="14112">MIESAIKLDFGKITIIDNILIAELDEGILFDVEDNRKLLNLGNKIFKGMPYGYISNRVHSYAVNPMIYLDSSSTMNLKAIAVVSRNTVCQKNTLLEKQFYKEEDSFEVFDTLESAINWIRIKI</sequence>
<dbReference type="RefSeq" id="WP_006987451.1">
    <property type="nucleotide sequence ID" value="NZ_JH594606.1"/>
</dbReference>
<dbReference type="STRING" id="865937.Gilli_0411"/>
<keyword evidence="2" id="KW-1185">Reference proteome</keyword>
<accession>H2BYK4</accession>